<accession>A0A5C5WC66</accession>
<reference evidence="2 3" key="1">
    <citation type="submission" date="2019-02" db="EMBL/GenBank/DDBJ databases">
        <title>Deep-cultivation of Planctomycetes and their phenomic and genomic characterization uncovers novel biology.</title>
        <authorList>
            <person name="Wiegand S."/>
            <person name="Jogler M."/>
            <person name="Boedeker C."/>
            <person name="Pinto D."/>
            <person name="Vollmers J."/>
            <person name="Rivas-Marin E."/>
            <person name="Kohn T."/>
            <person name="Peeters S.H."/>
            <person name="Heuer A."/>
            <person name="Rast P."/>
            <person name="Oberbeckmann S."/>
            <person name="Bunk B."/>
            <person name="Jeske O."/>
            <person name="Meyerdierks A."/>
            <person name="Storesund J.E."/>
            <person name="Kallscheuer N."/>
            <person name="Luecker S."/>
            <person name="Lage O.M."/>
            <person name="Pohl T."/>
            <person name="Merkel B.J."/>
            <person name="Hornburger P."/>
            <person name="Mueller R.-W."/>
            <person name="Bruemmer F."/>
            <person name="Labrenz M."/>
            <person name="Spormann A.M."/>
            <person name="Op Den Camp H."/>
            <person name="Overmann J."/>
            <person name="Amann R."/>
            <person name="Jetten M.S.M."/>
            <person name="Mascher T."/>
            <person name="Medema M.H."/>
            <person name="Devos D.P."/>
            <person name="Kaster A.-K."/>
            <person name="Ovreas L."/>
            <person name="Rohde M."/>
            <person name="Galperin M.Y."/>
            <person name="Jogler C."/>
        </authorList>
    </citation>
    <scope>NUCLEOTIDE SEQUENCE [LARGE SCALE GENOMIC DNA]</scope>
    <source>
        <strain evidence="2 3">Pla111</strain>
    </source>
</reference>
<feature type="signal peptide" evidence="1">
    <location>
        <begin position="1"/>
        <end position="23"/>
    </location>
</feature>
<dbReference type="Proteomes" id="UP000318995">
    <property type="component" value="Unassembled WGS sequence"/>
</dbReference>
<dbReference type="SUPFAM" id="SSF63825">
    <property type="entry name" value="YWTD domain"/>
    <property type="match status" value="1"/>
</dbReference>
<evidence type="ECO:0000313" key="2">
    <source>
        <dbReference type="EMBL" id="TWT48508.1"/>
    </source>
</evidence>
<name>A0A5C5WC66_9BACT</name>
<proteinExistence type="predicted"/>
<keyword evidence="3" id="KW-1185">Reference proteome</keyword>
<dbReference type="RefSeq" id="WP_146570637.1">
    <property type="nucleotide sequence ID" value="NZ_SJPH01000001.1"/>
</dbReference>
<dbReference type="OrthoDB" id="256650at2"/>
<dbReference type="EMBL" id="SJPH01000001">
    <property type="protein sequence ID" value="TWT48508.1"/>
    <property type="molecule type" value="Genomic_DNA"/>
</dbReference>
<dbReference type="Gene3D" id="2.120.10.30">
    <property type="entry name" value="TolB, C-terminal domain"/>
    <property type="match status" value="1"/>
</dbReference>
<organism evidence="2 3">
    <name type="scientific">Botrimarina hoheduenensis</name>
    <dbReference type="NCBI Taxonomy" id="2528000"/>
    <lineage>
        <taxon>Bacteria</taxon>
        <taxon>Pseudomonadati</taxon>
        <taxon>Planctomycetota</taxon>
        <taxon>Planctomycetia</taxon>
        <taxon>Pirellulales</taxon>
        <taxon>Lacipirellulaceae</taxon>
        <taxon>Botrimarina</taxon>
    </lineage>
</organism>
<protein>
    <submittedName>
        <fullName evidence="2">NHL repeat protein</fullName>
    </submittedName>
</protein>
<dbReference type="AlphaFoldDB" id="A0A5C5WC66"/>
<evidence type="ECO:0000313" key="3">
    <source>
        <dbReference type="Proteomes" id="UP000318995"/>
    </source>
</evidence>
<keyword evidence="1" id="KW-0732">Signal</keyword>
<sequence precursor="true">MQNAPQISCWFLVVGLAAAVAVAHEGHDHEPTTSVQTAFSADPKPGAVTGSGDFVFRYNAELSALPAEIAAGIKDAHGGFAKGPDGAVYFGLVRTGVIRIAPDLKHKTLLSKTKAVVTGALHNTTYVADAEGDYLVLSDPELGDVDFIRTDGSDIGTLGKPASVDGAYRPTDADVASNGLLYVCDGYGSTKQILTADPKALAYGPLAFGGPAGKGRTPGKFSTNHGVTFDPTDDTLLIADRERQWVQRLSLSGEFIEAYDLEGGNPCDVDFVEVGGERLMIVGCLVGDNEPGLVQILRDGRVVATLRPAVDLGLDVFRHIHNAAGIVVEGKLYVLCYGWNPGCFAVLEAVSR</sequence>
<gene>
    <name evidence="2" type="ORF">Pla111_02780</name>
</gene>
<comment type="caution">
    <text evidence="2">The sequence shown here is derived from an EMBL/GenBank/DDBJ whole genome shotgun (WGS) entry which is preliminary data.</text>
</comment>
<evidence type="ECO:0000256" key="1">
    <source>
        <dbReference type="SAM" id="SignalP"/>
    </source>
</evidence>
<dbReference type="InterPro" id="IPR011042">
    <property type="entry name" value="6-blade_b-propeller_TolB-like"/>
</dbReference>
<feature type="chain" id="PRO_5022981127" evidence="1">
    <location>
        <begin position="24"/>
        <end position="352"/>
    </location>
</feature>